<comment type="caution">
    <text evidence="3">The sequence shown here is derived from an EMBL/GenBank/DDBJ whole genome shotgun (WGS) entry which is preliminary data.</text>
</comment>
<dbReference type="Gene3D" id="3.40.50.300">
    <property type="entry name" value="P-loop containing nucleotide triphosphate hydrolases"/>
    <property type="match status" value="1"/>
</dbReference>
<dbReference type="AlphaFoldDB" id="A0A8T9C560"/>
<evidence type="ECO:0000313" key="3">
    <source>
        <dbReference type="EMBL" id="TVY75950.1"/>
    </source>
</evidence>
<sequence length="980" mass="111924">MLDPLTAISLAGTIVQFLDFSSKVISKTRQLTKSASGTTEEVLNVEHVTRDLLNLSQNLRDGNPSESNHHDDQKLKALCNGCIAFSERLLAKFAKLKVEPGSGTIILLQQAVRVVWSRRELDELADQLGQYRSQLELHIFVAFKRTWTSSRPSPRLCGGEYKCPTLTSFRKKYDLDVLSQKSSLDVTSKRLISALRDNQDVFEAAFLDQNQMFASLHQDMTDLTLEEHQITRDIILDAITEGRQEPRAGLESLSIVEKTRRKNEAKMRHAEAKFLRSLKFPSISERYTRVAEAHAKTFDWIFNNPKSEDRPWSSFSRWLQSGQGIYWINGKAGSGKSTLMKYLYNHERTRELLAIWAGSVQLDTAQFFFWNSGNALQKSQVGLLRSLLHGIISKHKDLVWEVFPDEWKQDDQQPSEWRVLEWNLANIGKALDLIRARQDLRICLFIDGLDEYESDSESSLTDMITVLIKLSSCPNIKICSSSRPWLIFEDVFHLFPSLRLQDLTRSDITRYVVDKVNHHKRLKQLHNSSPEETDTLIRDLVEKASGVFLWVVLVVRSLLEGLTNRDRIPDLQKRLALLPADLENLYEHMLLKHIDPLYRDQASRIFQMACAAEGVERLSILSLDFACEDDPDLPLTSAIHPMSIEDLKFRSSEMTDILKSRCGGLLEVSEDEDTLDDGSAYTVHRNETGKSIIHVGARCAPTGSYPMNEQIKHSSYEPTETPEKPGNVYSHYAFYPSVQYLHRTVRDFLQLPETRSLIIAWTRTSFNPCESLARGYVLHLKKGIVPTYDISVPHRLAGSVVKFAARYANPTGTSNHKILDELDKVVMHHWMGVRREILCDPSQATIDLRESGLHWASHWFDRYGPGSDQEHNFISLAVSLRLIDYVQWKLEQNASLVREKRGRPLLLYVSSQSEPIWLKLRLISLLVKYGADPNACFADEWSIWRAAVTCCWDVPSSDSDVVVQMCENCGGSKCVQTKRR</sequence>
<reference evidence="3 4" key="1">
    <citation type="submission" date="2018-05" db="EMBL/GenBank/DDBJ databases">
        <title>Genome sequencing and assembly of the regulated plant pathogen Lachnellula willkommii and related sister species for the development of diagnostic species identification markers.</title>
        <authorList>
            <person name="Giroux E."/>
            <person name="Bilodeau G."/>
        </authorList>
    </citation>
    <scope>NUCLEOTIDE SEQUENCE [LARGE SCALE GENOMIC DNA]</scope>
    <source>
        <strain evidence="3 4">CBS 268.59</strain>
    </source>
</reference>
<dbReference type="Proteomes" id="UP000469558">
    <property type="component" value="Unassembled WGS sequence"/>
</dbReference>
<dbReference type="PROSITE" id="PS50837">
    <property type="entry name" value="NACHT"/>
    <property type="match status" value="1"/>
</dbReference>
<accession>A0A8T9C560</accession>
<dbReference type="PANTHER" id="PTHR10039:SF5">
    <property type="entry name" value="NACHT DOMAIN-CONTAINING PROTEIN"/>
    <property type="match status" value="1"/>
</dbReference>
<protein>
    <recommendedName>
        <fullName evidence="2">NACHT domain-containing protein</fullName>
    </recommendedName>
</protein>
<evidence type="ECO:0000313" key="4">
    <source>
        <dbReference type="Proteomes" id="UP000469558"/>
    </source>
</evidence>
<dbReference type="SUPFAM" id="SSF52540">
    <property type="entry name" value="P-loop containing nucleoside triphosphate hydrolases"/>
    <property type="match status" value="1"/>
</dbReference>
<dbReference type="PANTHER" id="PTHR10039">
    <property type="entry name" value="AMELOGENIN"/>
    <property type="match status" value="1"/>
</dbReference>
<dbReference type="InterPro" id="IPR027417">
    <property type="entry name" value="P-loop_NTPase"/>
</dbReference>
<organism evidence="3 4">
    <name type="scientific">Lachnellula suecica</name>
    <dbReference type="NCBI Taxonomy" id="602035"/>
    <lineage>
        <taxon>Eukaryota</taxon>
        <taxon>Fungi</taxon>
        <taxon>Dikarya</taxon>
        <taxon>Ascomycota</taxon>
        <taxon>Pezizomycotina</taxon>
        <taxon>Leotiomycetes</taxon>
        <taxon>Helotiales</taxon>
        <taxon>Lachnaceae</taxon>
        <taxon>Lachnellula</taxon>
    </lineage>
</organism>
<feature type="domain" description="NACHT" evidence="2">
    <location>
        <begin position="324"/>
        <end position="484"/>
    </location>
</feature>
<evidence type="ECO:0000259" key="2">
    <source>
        <dbReference type="PROSITE" id="PS50837"/>
    </source>
</evidence>
<gene>
    <name evidence="3" type="ORF">LSUE1_G006018</name>
</gene>
<proteinExistence type="predicted"/>
<keyword evidence="1" id="KW-0677">Repeat</keyword>
<dbReference type="OrthoDB" id="443402at2759"/>
<dbReference type="Pfam" id="PF25053">
    <property type="entry name" value="DUF7791"/>
    <property type="match status" value="1"/>
</dbReference>
<dbReference type="InterPro" id="IPR056693">
    <property type="entry name" value="DUF7791"/>
</dbReference>
<evidence type="ECO:0000256" key="1">
    <source>
        <dbReference type="ARBA" id="ARBA00022737"/>
    </source>
</evidence>
<dbReference type="InterPro" id="IPR056884">
    <property type="entry name" value="NPHP3-like_N"/>
</dbReference>
<name>A0A8T9C560_9HELO</name>
<dbReference type="InterPro" id="IPR007111">
    <property type="entry name" value="NACHT_NTPase"/>
</dbReference>
<dbReference type="Pfam" id="PF24883">
    <property type="entry name" value="NPHP3_N"/>
    <property type="match status" value="1"/>
</dbReference>
<dbReference type="EMBL" id="QGMK01000905">
    <property type="protein sequence ID" value="TVY75950.1"/>
    <property type="molecule type" value="Genomic_DNA"/>
</dbReference>
<keyword evidence="4" id="KW-1185">Reference proteome</keyword>